<dbReference type="PANTHER" id="PTHR19278">
    <property type="entry name" value="OROTATE PHOSPHORIBOSYLTRANSFERASE"/>
    <property type="match status" value="1"/>
</dbReference>
<keyword evidence="5 6" id="KW-0665">Pyrimidine biosynthesis</keyword>
<comment type="caution">
    <text evidence="6">Lacks conserved residue(s) required for the propagation of feature annotation.</text>
</comment>
<evidence type="ECO:0000256" key="5">
    <source>
        <dbReference type="ARBA" id="ARBA00022975"/>
    </source>
</evidence>
<comment type="similarity">
    <text evidence="6">Belongs to the purine/pyrimidine phosphoribosyltransferase family. PyrE subfamily.</text>
</comment>
<comment type="cofactor">
    <cofactor evidence="6">
        <name>Mg(2+)</name>
        <dbReference type="ChEBI" id="CHEBI:18420"/>
    </cofactor>
</comment>
<dbReference type="HAMAP" id="MF_01208">
    <property type="entry name" value="PyrE"/>
    <property type="match status" value="1"/>
</dbReference>
<dbReference type="InterPro" id="IPR004467">
    <property type="entry name" value="Or_phspho_trans_dom"/>
</dbReference>
<feature type="binding site" evidence="6">
    <location>
        <position position="102"/>
    </location>
    <ligand>
        <name>5-phospho-alpha-D-ribose 1-diphosphate</name>
        <dbReference type="ChEBI" id="CHEBI:58017"/>
        <note>ligand shared between dimeric partners</note>
    </ligand>
</feature>
<feature type="binding site" evidence="6">
    <location>
        <position position="96"/>
    </location>
    <ligand>
        <name>5-phospho-alpha-D-ribose 1-diphosphate</name>
        <dbReference type="ChEBI" id="CHEBI:58017"/>
        <note>ligand shared between dimeric partners</note>
    </ligand>
</feature>
<evidence type="ECO:0000256" key="1">
    <source>
        <dbReference type="ARBA" id="ARBA00004889"/>
    </source>
</evidence>
<dbReference type="EC" id="2.4.2.10" evidence="2 6"/>
<comment type="subunit">
    <text evidence="6">Homodimer.</text>
</comment>
<evidence type="ECO:0000313" key="8">
    <source>
        <dbReference type="EMBL" id="GAA4316443.1"/>
    </source>
</evidence>
<evidence type="ECO:0000256" key="6">
    <source>
        <dbReference type="HAMAP-Rule" id="MF_01208"/>
    </source>
</evidence>
<dbReference type="SUPFAM" id="SSF53271">
    <property type="entry name" value="PRTase-like"/>
    <property type="match status" value="1"/>
</dbReference>
<dbReference type="InterPro" id="IPR000836">
    <property type="entry name" value="PRTase_dom"/>
</dbReference>
<name>A0ABP8G372_9BACT</name>
<dbReference type="InterPro" id="IPR023031">
    <property type="entry name" value="OPRT"/>
</dbReference>
<gene>
    <name evidence="6 8" type="primary">pyrE</name>
    <name evidence="8" type="ORF">GCM10023143_28320</name>
</gene>
<evidence type="ECO:0000259" key="7">
    <source>
        <dbReference type="Pfam" id="PF00156"/>
    </source>
</evidence>
<comment type="function">
    <text evidence="6">Catalyzes the transfer of a ribosyl phosphate group from 5-phosphoribose 1-diphosphate to orotate, leading to the formation of orotidine monophosphate (OMP).</text>
</comment>
<dbReference type="Proteomes" id="UP001501207">
    <property type="component" value="Unassembled WGS sequence"/>
</dbReference>
<dbReference type="EMBL" id="BAABFN010000009">
    <property type="protein sequence ID" value="GAA4316443.1"/>
    <property type="molecule type" value="Genomic_DNA"/>
</dbReference>
<comment type="pathway">
    <text evidence="1 6">Pyrimidine metabolism; UMP biosynthesis via de novo pathway; UMP from orotate: step 1/2.</text>
</comment>
<dbReference type="InterPro" id="IPR029057">
    <property type="entry name" value="PRTase-like"/>
</dbReference>
<keyword evidence="4 6" id="KW-0808">Transferase</keyword>
<feature type="domain" description="Phosphoribosyltransferase" evidence="7">
    <location>
        <begin position="59"/>
        <end position="153"/>
    </location>
</feature>
<evidence type="ECO:0000313" key="9">
    <source>
        <dbReference type="Proteomes" id="UP001501207"/>
    </source>
</evidence>
<evidence type="ECO:0000256" key="3">
    <source>
        <dbReference type="ARBA" id="ARBA00022676"/>
    </source>
</evidence>
<comment type="caution">
    <text evidence="8">The sequence shown here is derived from an EMBL/GenBank/DDBJ whole genome shotgun (WGS) entry which is preliminary data.</text>
</comment>
<feature type="binding site" evidence="6">
    <location>
        <position position="100"/>
    </location>
    <ligand>
        <name>5-phospho-alpha-D-ribose 1-diphosphate</name>
        <dbReference type="ChEBI" id="CHEBI:58017"/>
        <note>ligand shared between dimeric partners</note>
    </ligand>
</feature>
<sequence>MTNEQSVAEKLLQINAIRLNVQTPFTWASGWKSPVYCDNRRILSFPYVRDFIKSELSNTVFETYPDAEVIAGVATGGIPHGALVADQLKLPFVYVRSKAKGHGLGNQVEGFLEKDRQVVVIEDLISTGKSSLEACEALQAAGARVIGLVSVFNYGFDVAKKAFETAGIPFRSLSNYETLIGLAESRGMIGAEQLATLLEWRQAPERWGK</sequence>
<dbReference type="Pfam" id="PF00156">
    <property type="entry name" value="Pribosyltran"/>
    <property type="match status" value="1"/>
</dbReference>
<dbReference type="CDD" id="cd06223">
    <property type="entry name" value="PRTases_typeI"/>
    <property type="match status" value="1"/>
</dbReference>
<reference evidence="9" key="1">
    <citation type="journal article" date="2019" name="Int. J. Syst. Evol. Microbiol.">
        <title>The Global Catalogue of Microorganisms (GCM) 10K type strain sequencing project: providing services to taxonomists for standard genome sequencing and annotation.</title>
        <authorList>
            <consortium name="The Broad Institute Genomics Platform"/>
            <consortium name="The Broad Institute Genome Sequencing Center for Infectious Disease"/>
            <person name="Wu L."/>
            <person name="Ma J."/>
        </authorList>
    </citation>
    <scope>NUCLEOTIDE SEQUENCE [LARGE SCALE GENOMIC DNA]</scope>
    <source>
        <strain evidence="9">JCM 17664</strain>
    </source>
</reference>
<protein>
    <recommendedName>
        <fullName evidence="2 6">Orotate phosphoribosyltransferase</fullName>
        <shortName evidence="6">OPRT</shortName>
        <shortName evidence="6">OPRTase</shortName>
        <ecNumber evidence="2 6">2.4.2.10</ecNumber>
    </recommendedName>
</protein>
<keyword evidence="9" id="KW-1185">Reference proteome</keyword>
<evidence type="ECO:0000256" key="4">
    <source>
        <dbReference type="ARBA" id="ARBA00022679"/>
    </source>
</evidence>
<dbReference type="RefSeq" id="WP_344980453.1">
    <property type="nucleotide sequence ID" value="NZ_BAABFN010000009.1"/>
</dbReference>
<dbReference type="NCBIfam" id="TIGR00336">
    <property type="entry name" value="pyrE"/>
    <property type="match status" value="1"/>
</dbReference>
<feature type="binding site" evidence="6">
    <location>
        <position position="126"/>
    </location>
    <ligand>
        <name>orotate</name>
        <dbReference type="ChEBI" id="CHEBI:30839"/>
    </ligand>
</feature>
<keyword evidence="6" id="KW-0460">Magnesium</keyword>
<accession>A0ABP8G372</accession>
<comment type="catalytic activity">
    <reaction evidence="6">
        <text>orotidine 5'-phosphate + diphosphate = orotate + 5-phospho-alpha-D-ribose 1-diphosphate</text>
        <dbReference type="Rhea" id="RHEA:10380"/>
        <dbReference type="ChEBI" id="CHEBI:30839"/>
        <dbReference type="ChEBI" id="CHEBI:33019"/>
        <dbReference type="ChEBI" id="CHEBI:57538"/>
        <dbReference type="ChEBI" id="CHEBI:58017"/>
        <dbReference type="EC" id="2.4.2.10"/>
    </reaction>
</comment>
<keyword evidence="3 6" id="KW-0328">Glycosyltransferase</keyword>
<proteinExistence type="inferred from homology"/>
<organism evidence="8 9">
    <name type="scientific">Compostibacter hankyongensis</name>
    <dbReference type="NCBI Taxonomy" id="1007089"/>
    <lineage>
        <taxon>Bacteria</taxon>
        <taxon>Pseudomonadati</taxon>
        <taxon>Bacteroidota</taxon>
        <taxon>Chitinophagia</taxon>
        <taxon>Chitinophagales</taxon>
        <taxon>Chitinophagaceae</taxon>
        <taxon>Compostibacter</taxon>
    </lineage>
</organism>
<dbReference type="GO" id="GO:0016757">
    <property type="term" value="F:glycosyltransferase activity"/>
    <property type="evidence" value="ECO:0007669"/>
    <property type="project" value="UniProtKB-KW"/>
</dbReference>
<dbReference type="Gene3D" id="3.40.50.2020">
    <property type="match status" value="1"/>
</dbReference>
<dbReference type="PANTHER" id="PTHR19278:SF9">
    <property type="entry name" value="URIDINE 5'-MONOPHOSPHATE SYNTHASE"/>
    <property type="match status" value="1"/>
</dbReference>
<evidence type="ECO:0000256" key="2">
    <source>
        <dbReference type="ARBA" id="ARBA00011971"/>
    </source>
</evidence>
<feature type="binding site" description="in other chain" evidence="6">
    <location>
        <begin position="122"/>
        <end position="130"/>
    </location>
    <ligand>
        <name>5-phospho-alpha-D-ribose 1-diphosphate</name>
        <dbReference type="ChEBI" id="CHEBI:58017"/>
        <note>ligand shared between dimeric partners</note>
    </ligand>
</feature>